<keyword evidence="2" id="KW-1185">Reference proteome</keyword>
<dbReference type="AlphaFoldDB" id="A0A3P3UBV2"/>
<proteinExistence type="predicted"/>
<accession>A0A3P3UBV2</accession>
<organism evidence="1 2">
    <name type="scientific">Paenibacillus oralis</name>
    <dbReference type="NCBI Taxonomy" id="2490856"/>
    <lineage>
        <taxon>Bacteria</taxon>
        <taxon>Bacillati</taxon>
        <taxon>Bacillota</taxon>
        <taxon>Bacilli</taxon>
        <taxon>Bacillales</taxon>
        <taxon>Paenibacillaceae</taxon>
        <taxon>Paenibacillus</taxon>
    </lineage>
</organism>
<evidence type="ECO:0000313" key="1">
    <source>
        <dbReference type="EMBL" id="RRJ66999.1"/>
    </source>
</evidence>
<dbReference type="RefSeq" id="WP_128634781.1">
    <property type="nucleotide sequence ID" value="NZ_RRCN01000001.1"/>
</dbReference>
<comment type="caution">
    <text evidence="1">The sequence shown here is derived from an EMBL/GenBank/DDBJ whole genome shotgun (WGS) entry which is preliminary data.</text>
</comment>
<sequence length="66" mass="7118">MTRYYYDDRGLLVAEGTVNSGTVGITYGYVFDATGKLVGRQGANESGLQYYVTNGHGDVTELQATC</sequence>
<gene>
    <name evidence="1" type="ORF">EHV15_31795</name>
</gene>
<protein>
    <recommendedName>
        <fullName evidence="3">RHS repeat-associated core domain-containing protein</fullName>
    </recommendedName>
</protein>
<dbReference type="Proteomes" id="UP000267017">
    <property type="component" value="Unassembled WGS sequence"/>
</dbReference>
<reference evidence="1 2" key="1">
    <citation type="submission" date="2018-11" db="EMBL/GenBank/DDBJ databases">
        <title>Genome sequencing of Paenibacillus sp. KCOM 3021 (= ChDC PVNT-B20).</title>
        <authorList>
            <person name="Kook J.-K."/>
            <person name="Park S.-N."/>
            <person name="Lim Y.K."/>
        </authorList>
    </citation>
    <scope>NUCLEOTIDE SEQUENCE [LARGE SCALE GENOMIC DNA]</scope>
    <source>
        <strain evidence="1 2">KCOM 3021</strain>
    </source>
</reference>
<evidence type="ECO:0000313" key="2">
    <source>
        <dbReference type="Proteomes" id="UP000267017"/>
    </source>
</evidence>
<dbReference type="OrthoDB" id="41445at2"/>
<evidence type="ECO:0008006" key="3">
    <source>
        <dbReference type="Google" id="ProtNLM"/>
    </source>
</evidence>
<name>A0A3P3UBV2_9BACL</name>
<dbReference type="EMBL" id="RRCN01000001">
    <property type="protein sequence ID" value="RRJ66999.1"/>
    <property type="molecule type" value="Genomic_DNA"/>
</dbReference>